<name>A0A1C0B7H6_9BACT</name>
<dbReference type="InterPro" id="IPR031876">
    <property type="entry name" value="DUF4760"/>
</dbReference>
<protein>
    <recommendedName>
        <fullName evidence="4">DUF4760 domain-containing protein</fullName>
    </recommendedName>
</protein>
<dbReference type="AlphaFoldDB" id="A0A1C0B7H6"/>
<reference evidence="3" key="1">
    <citation type="submission" date="2015-05" db="EMBL/GenBank/DDBJ databases">
        <authorList>
            <person name="Rovetto F."/>
            <person name="Cocolin L."/>
            <person name="Illeghems K."/>
            <person name="Van Nieuwerburgh F."/>
            <person name="Houf K."/>
        </authorList>
    </citation>
    <scope>NUCLEOTIDE SEQUENCE [LARGE SCALE GENOMIC DNA]</scope>
    <source>
        <strain evidence="3">DU22</strain>
    </source>
</reference>
<comment type="caution">
    <text evidence="2">The sequence shown here is derived from an EMBL/GenBank/DDBJ whole genome shotgun (WGS) entry which is preliminary data.</text>
</comment>
<gene>
    <name evidence="2" type="ORF">AAX29_00575</name>
</gene>
<evidence type="ECO:0000313" key="2">
    <source>
        <dbReference type="EMBL" id="OCL99534.1"/>
    </source>
</evidence>
<dbReference type="EMBL" id="LCUJ01000002">
    <property type="protein sequence ID" value="OCL99534.1"/>
    <property type="molecule type" value="Genomic_DNA"/>
</dbReference>
<dbReference type="RefSeq" id="WP_066185478.1">
    <property type="nucleotide sequence ID" value="NZ_LCUJ01000002.1"/>
</dbReference>
<keyword evidence="1" id="KW-1133">Transmembrane helix</keyword>
<keyword evidence="1" id="KW-0472">Membrane</keyword>
<evidence type="ECO:0000313" key="3">
    <source>
        <dbReference type="Proteomes" id="UP000093281"/>
    </source>
</evidence>
<keyword evidence="1" id="KW-0812">Transmembrane</keyword>
<feature type="transmembrane region" description="Helical" evidence="1">
    <location>
        <begin position="12"/>
        <end position="33"/>
    </location>
</feature>
<organism evidence="2 3">
    <name type="scientific">Aliarcobacter thereius</name>
    <dbReference type="NCBI Taxonomy" id="544718"/>
    <lineage>
        <taxon>Bacteria</taxon>
        <taxon>Pseudomonadati</taxon>
        <taxon>Campylobacterota</taxon>
        <taxon>Epsilonproteobacteria</taxon>
        <taxon>Campylobacterales</taxon>
        <taxon>Arcobacteraceae</taxon>
        <taxon>Aliarcobacter</taxon>
    </lineage>
</organism>
<dbReference type="Pfam" id="PF15956">
    <property type="entry name" value="DUF4760"/>
    <property type="match status" value="1"/>
</dbReference>
<sequence length="243" mass="28579">MIDYKSKLFFIIYFFFSIIIGTFIGIFLVYYFVGINTETANNLKILSYFFIACATIIASIQLAINAKQTKYSNNWNKKQMAMIRLHESEKTIKEALKSLHKHLDVVGRDPEDPYQLYEIHNKMGVFLENGKFIYHGEQTKEDKSIIPKRILQKADHICSFDNSLKGRDIRDSIIALLNEYEYIALNVNLDIFDRNAVILLYSERILRTYKKFTKYIEHLRKDHKFGNDAYIEFENLAKSIIKS</sequence>
<proteinExistence type="predicted"/>
<evidence type="ECO:0000256" key="1">
    <source>
        <dbReference type="SAM" id="Phobius"/>
    </source>
</evidence>
<accession>A0A1C0B7H6</accession>
<evidence type="ECO:0008006" key="4">
    <source>
        <dbReference type="Google" id="ProtNLM"/>
    </source>
</evidence>
<feature type="transmembrane region" description="Helical" evidence="1">
    <location>
        <begin position="45"/>
        <end position="64"/>
    </location>
</feature>
<dbReference type="Proteomes" id="UP000093281">
    <property type="component" value="Unassembled WGS sequence"/>
</dbReference>